<dbReference type="Gene3D" id="2.160.20.10">
    <property type="entry name" value="Single-stranded right-handed beta-helix, Pectin lyase-like"/>
    <property type="match status" value="1"/>
</dbReference>
<comment type="similarity">
    <text evidence="4">In the C-terminal section; belongs to the pectinesterase family.</text>
</comment>
<evidence type="ECO:0000313" key="15">
    <source>
        <dbReference type="EMBL" id="GAA0171486.1"/>
    </source>
</evidence>
<feature type="active site" evidence="12">
    <location>
        <position position="357"/>
    </location>
</feature>
<dbReference type="InterPro" id="IPR018040">
    <property type="entry name" value="Pectinesterase_Tyr_AS"/>
</dbReference>
<keyword evidence="16" id="KW-1185">Reference proteome</keyword>
<evidence type="ECO:0000256" key="1">
    <source>
        <dbReference type="ARBA" id="ARBA00004191"/>
    </source>
</evidence>
<evidence type="ECO:0000256" key="3">
    <source>
        <dbReference type="ARBA" id="ARBA00006027"/>
    </source>
</evidence>
<keyword evidence="6 13" id="KW-0134">Cell wall</keyword>
<evidence type="ECO:0000256" key="10">
    <source>
        <dbReference type="ARBA" id="ARBA00023316"/>
    </source>
</evidence>
<feature type="chain" id="PRO_5043091796" description="Pectinesterase" evidence="13">
    <location>
        <begin position="25"/>
        <end position="521"/>
    </location>
</feature>
<dbReference type="PROSITE" id="PS00800">
    <property type="entry name" value="PECTINESTERASE_1"/>
    <property type="match status" value="1"/>
</dbReference>
<gene>
    <name evidence="15" type="ORF">LIER_25506</name>
</gene>
<dbReference type="InterPro" id="IPR006501">
    <property type="entry name" value="Pectinesterase_inhib_dom"/>
</dbReference>
<comment type="function">
    <text evidence="13">Acts in the modification of cell walls via demethylesterification of cell wall pectin.</text>
</comment>
<dbReference type="Pfam" id="PF01095">
    <property type="entry name" value="Pectinesterase"/>
    <property type="match status" value="1"/>
</dbReference>
<dbReference type="GO" id="GO:0004857">
    <property type="term" value="F:enzyme inhibitor activity"/>
    <property type="evidence" value="ECO:0007669"/>
    <property type="project" value="InterPro"/>
</dbReference>
<comment type="similarity">
    <text evidence="3">In the N-terminal section; belongs to the PMEI family.</text>
</comment>
<dbReference type="GO" id="GO:0042545">
    <property type="term" value="P:cell wall modification"/>
    <property type="evidence" value="ECO:0007669"/>
    <property type="project" value="UniProtKB-UniRule"/>
</dbReference>
<evidence type="ECO:0000313" key="16">
    <source>
        <dbReference type="Proteomes" id="UP001454036"/>
    </source>
</evidence>
<dbReference type="InterPro" id="IPR000070">
    <property type="entry name" value="Pectinesterase_cat"/>
</dbReference>
<evidence type="ECO:0000256" key="11">
    <source>
        <dbReference type="ARBA" id="ARBA00047928"/>
    </source>
</evidence>
<dbReference type="SUPFAM" id="SSF101148">
    <property type="entry name" value="Plant invertase/pectin methylesterase inhibitor"/>
    <property type="match status" value="1"/>
</dbReference>
<evidence type="ECO:0000256" key="7">
    <source>
        <dbReference type="ARBA" id="ARBA00022525"/>
    </source>
</evidence>
<evidence type="ECO:0000259" key="14">
    <source>
        <dbReference type="SMART" id="SM00856"/>
    </source>
</evidence>
<evidence type="ECO:0000256" key="8">
    <source>
        <dbReference type="ARBA" id="ARBA00022801"/>
    </source>
</evidence>
<keyword evidence="13" id="KW-0732">Signal</keyword>
<dbReference type="GO" id="GO:0045490">
    <property type="term" value="P:pectin catabolic process"/>
    <property type="evidence" value="ECO:0007669"/>
    <property type="project" value="UniProtKB-UniRule"/>
</dbReference>
<dbReference type="EC" id="3.1.1.11" evidence="5 13"/>
<evidence type="ECO:0000256" key="12">
    <source>
        <dbReference type="PROSITE-ProRule" id="PRU10040"/>
    </source>
</evidence>
<evidence type="ECO:0000256" key="2">
    <source>
        <dbReference type="ARBA" id="ARBA00005184"/>
    </source>
</evidence>
<dbReference type="InterPro" id="IPR011050">
    <property type="entry name" value="Pectin_lyase_fold/virulence"/>
</dbReference>
<dbReference type="NCBIfam" id="TIGR01614">
    <property type="entry name" value="PME_inhib"/>
    <property type="match status" value="1"/>
</dbReference>
<comment type="subcellular location">
    <subcellularLocation>
        <location evidence="1 13">Secreted</location>
        <location evidence="1 13">Cell wall</location>
    </subcellularLocation>
</comment>
<sequence length="521" mass="57013">MTIGMSNWMFLLLVCCTIMQNLSAANVLYQKQHVKNHCAHTKFPRLCVETLQESGGSIEDARSVLSALVNKTIYESQLPGLLYYSLNSTHLDQQIQIATSYCQNLMTLSLRRLKQVLSALRKSPSMYKYDIQTWLSASLTFQETCKESVNSYSPTNPAMAQMLEKMEHLIQLSRNCLAIINGIPYGKPEPKTVPSWLSAKGRKLLQSYTSEPNVIVAKDCSGNFTTISDAIKAASGNRFIIYVKSGVYNESLEIDKDGITLIGDGKSSTIISGSGSVAAGKSLQSTATVAITGDYFIGKDIGFENTAGSQGQQAVALHIASDGAALYNCSISGYQDTLYAQSLRQFYRECDIYGTIDFIFGNAAAIFQKCNLILRKPGSWGAYNVILAHGRTDTEQNTGFVIQGSSIIVDSGFFDEESLYKSFLGRPWRQYARSVIIQSNIDQAIDPAGWIEWPGESGFAEMVYFAEHDNVGPGAGTSGRVAWPGFHVIGKEEAENFTVEKFISGNSWLPSTGVTYSSGLG</sequence>
<comment type="caution">
    <text evidence="15">The sequence shown here is derived from an EMBL/GenBank/DDBJ whole genome shotgun (WGS) entry which is preliminary data.</text>
</comment>
<comment type="catalytic activity">
    <reaction evidence="11 13">
        <text>[(1-&gt;4)-alpha-D-galacturonosyl methyl ester](n) + n H2O = [(1-&gt;4)-alpha-D-galacturonosyl](n) + n methanol + n H(+)</text>
        <dbReference type="Rhea" id="RHEA:22380"/>
        <dbReference type="Rhea" id="RHEA-COMP:14570"/>
        <dbReference type="Rhea" id="RHEA-COMP:14573"/>
        <dbReference type="ChEBI" id="CHEBI:15377"/>
        <dbReference type="ChEBI" id="CHEBI:15378"/>
        <dbReference type="ChEBI" id="CHEBI:17790"/>
        <dbReference type="ChEBI" id="CHEBI:140522"/>
        <dbReference type="ChEBI" id="CHEBI:140523"/>
        <dbReference type="EC" id="3.1.1.11"/>
    </reaction>
</comment>
<evidence type="ECO:0000256" key="13">
    <source>
        <dbReference type="RuleBase" id="RU000589"/>
    </source>
</evidence>
<proteinExistence type="inferred from homology"/>
<keyword evidence="7 13" id="KW-0964">Secreted</keyword>
<evidence type="ECO:0000256" key="5">
    <source>
        <dbReference type="ARBA" id="ARBA00013229"/>
    </source>
</evidence>
<dbReference type="InterPro" id="IPR012334">
    <property type="entry name" value="Pectin_lyas_fold"/>
</dbReference>
<feature type="signal peptide" evidence="13">
    <location>
        <begin position="1"/>
        <end position="24"/>
    </location>
</feature>
<accession>A0AAV3R8C7</accession>
<organism evidence="15 16">
    <name type="scientific">Lithospermum erythrorhizon</name>
    <name type="common">Purple gromwell</name>
    <name type="synonym">Lithospermum officinale var. erythrorhizon</name>
    <dbReference type="NCBI Taxonomy" id="34254"/>
    <lineage>
        <taxon>Eukaryota</taxon>
        <taxon>Viridiplantae</taxon>
        <taxon>Streptophyta</taxon>
        <taxon>Embryophyta</taxon>
        <taxon>Tracheophyta</taxon>
        <taxon>Spermatophyta</taxon>
        <taxon>Magnoliopsida</taxon>
        <taxon>eudicotyledons</taxon>
        <taxon>Gunneridae</taxon>
        <taxon>Pentapetalae</taxon>
        <taxon>asterids</taxon>
        <taxon>lamiids</taxon>
        <taxon>Boraginales</taxon>
        <taxon>Boraginaceae</taxon>
        <taxon>Boraginoideae</taxon>
        <taxon>Lithospermeae</taxon>
        <taxon>Lithospermum</taxon>
    </lineage>
</organism>
<dbReference type="InterPro" id="IPR033131">
    <property type="entry name" value="Pectinesterase_Asp_AS"/>
</dbReference>
<comment type="pathway">
    <text evidence="2 13">Glycan metabolism; pectin degradation; 2-dehydro-3-deoxy-D-gluconate from pectin: step 1/5.</text>
</comment>
<dbReference type="PANTHER" id="PTHR31707">
    <property type="entry name" value="PECTINESTERASE"/>
    <property type="match status" value="1"/>
</dbReference>
<feature type="domain" description="Pectinesterase inhibitor" evidence="14">
    <location>
        <begin position="29"/>
        <end position="179"/>
    </location>
</feature>
<dbReference type="InterPro" id="IPR035513">
    <property type="entry name" value="Invertase/methylesterase_inhib"/>
</dbReference>
<evidence type="ECO:0000256" key="6">
    <source>
        <dbReference type="ARBA" id="ARBA00022512"/>
    </source>
</evidence>
<keyword evidence="10 13" id="KW-0961">Cell wall biogenesis/degradation</keyword>
<evidence type="ECO:0000256" key="4">
    <source>
        <dbReference type="ARBA" id="ARBA00007786"/>
    </source>
</evidence>
<dbReference type="SMART" id="SM00856">
    <property type="entry name" value="PMEI"/>
    <property type="match status" value="1"/>
</dbReference>
<keyword evidence="8 13" id="KW-0378">Hydrolase</keyword>
<dbReference type="Gene3D" id="1.20.140.40">
    <property type="entry name" value="Invertase/pectin methylesterase inhibitor family protein"/>
    <property type="match status" value="1"/>
</dbReference>
<dbReference type="EMBL" id="BAABME010007693">
    <property type="protein sequence ID" value="GAA0171486.1"/>
    <property type="molecule type" value="Genomic_DNA"/>
</dbReference>
<dbReference type="PROSITE" id="PS00503">
    <property type="entry name" value="PECTINESTERASE_2"/>
    <property type="match status" value="1"/>
</dbReference>
<evidence type="ECO:0000256" key="9">
    <source>
        <dbReference type="ARBA" id="ARBA00023085"/>
    </source>
</evidence>
<reference evidence="15 16" key="1">
    <citation type="submission" date="2024-01" db="EMBL/GenBank/DDBJ databases">
        <title>The complete chloroplast genome sequence of Lithospermum erythrorhizon: insights into the phylogenetic relationship among Boraginaceae species and the maternal lineages of purple gromwells.</title>
        <authorList>
            <person name="Okada T."/>
            <person name="Watanabe K."/>
        </authorList>
    </citation>
    <scope>NUCLEOTIDE SEQUENCE [LARGE SCALE GENOMIC DNA]</scope>
</reference>
<dbReference type="FunFam" id="2.160.20.10:FF:000029">
    <property type="entry name" value="Pectinesterase 4"/>
    <property type="match status" value="1"/>
</dbReference>
<keyword evidence="9 13" id="KW-0063">Aspartyl esterase</keyword>
<dbReference type="AlphaFoldDB" id="A0AAV3R8C7"/>
<dbReference type="CDD" id="cd15798">
    <property type="entry name" value="PMEI-like_3"/>
    <property type="match status" value="1"/>
</dbReference>
<dbReference type="Pfam" id="PF04043">
    <property type="entry name" value="PMEI"/>
    <property type="match status" value="1"/>
</dbReference>
<dbReference type="SUPFAM" id="SSF51126">
    <property type="entry name" value="Pectin lyase-like"/>
    <property type="match status" value="1"/>
</dbReference>
<protein>
    <recommendedName>
        <fullName evidence="5 13">Pectinesterase</fullName>
        <ecNumber evidence="5 13">3.1.1.11</ecNumber>
    </recommendedName>
</protein>
<dbReference type="GO" id="GO:0030599">
    <property type="term" value="F:pectinesterase activity"/>
    <property type="evidence" value="ECO:0007669"/>
    <property type="project" value="UniProtKB-UniRule"/>
</dbReference>
<name>A0AAV3R8C7_LITER</name>
<dbReference type="Proteomes" id="UP001454036">
    <property type="component" value="Unassembled WGS sequence"/>
</dbReference>